<sequence>MVYGSKVNLKTPERKPKKRRQAPEEDKAIETIEQLLKDTLNTKKQTQDVSSKPLSSESKQMIPSLVEDERTGGLYIPGRGMVMTYMFEDRVNICKYFHSDSGTWLVLPLQWEMNIDFIKRRVWQVKEALPGLVDYKEITAALRQCKDYLQKEQAIEDLKQQLKMKCNEVENLLLRNKCLQKVNDHMSEMIHPLTQRLAELEIDQEESHAKIKAMYNQRHKTLHGKVIIKKAGSFIEPEILLEVSKITRALNISNKELSSTLKIRFSEMEFLMKRLLNPVFKLMEAALSSAQELEDMRSLYKKEALARKMLYNRLQEMCGNVRVFCRCKGYSPTTSCIILPSDEELVLMYKGSKKKFAFDKVYSPRSTQEEVFEGIRPIIASCVDGYNICILAYGQTGSGKTYTMMGSEDNPGVSIRSIRELLHLCNERPMITYKLKISMLEIYNEKLYDLFSKIPKSSLEIRNQGKTVVVTDLTEFEIKTEEDIKSITHLGEKNRRVASTKMNISSSRSHLVLILRVDGTDKVSGVKSHGTLTLCDLAGSERISRTEALGQRLVEAAAINTSLTSLSQVV</sequence>
<comment type="similarity">
    <text evidence="5 6">Belongs to the TRAFAC class myosin-kinesin ATPase superfamily. Kinesin family.</text>
</comment>
<dbReference type="SUPFAM" id="SSF52540">
    <property type="entry name" value="P-loop containing nucleoside triphosphate hydrolases"/>
    <property type="match status" value="1"/>
</dbReference>
<protein>
    <recommendedName>
        <fullName evidence="6">Kinesin-like protein</fullName>
    </recommendedName>
</protein>
<feature type="coiled-coil region" evidence="7">
    <location>
        <begin position="148"/>
        <end position="175"/>
    </location>
</feature>
<proteinExistence type="inferred from homology"/>
<keyword evidence="3 5" id="KW-0067">ATP-binding</keyword>
<dbReference type="Gene3D" id="3.40.850.10">
    <property type="entry name" value="Kinesin motor domain"/>
    <property type="match status" value="1"/>
</dbReference>
<evidence type="ECO:0000256" key="7">
    <source>
        <dbReference type="SAM" id="Coils"/>
    </source>
</evidence>
<dbReference type="AlphaFoldDB" id="A0A444TYV8"/>
<comment type="subcellular location">
    <subcellularLocation>
        <location evidence="1">Cytoplasm</location>
        <location evidence="1">Cytoskeleton</location>
    </subcellularLocation>
</comment>
<gene>
    <name evidence="10" type="ORF">EOD39_10055</name>
</gene>
<dbReference type="EMBL" id="SCEB01215716">
    <property type="protein sequence ID" value="RXM28088.1"/>
    <property type="molecule type" value="Genomic_DNA"/>
</dbReference>
<evidence type="ECO:0000313" key="10">
    <source>
        <dbReference type="EMBL" id="RXM28088.1"/>
    </source>
</evidence>
<dbReference type="InterPro" id="IPR019821">
    <property type="entry name" value="Kinesin_motor_CS"/>
</dbReference>
<dbReference type="Pfam" id="PF00225">
    <property type="entry name" value="Kinesin"/>
    <property type="match status" value="1"/>
</dbReference>
<dbReference type="PROSITE" id="PS50067">
    <property type="entry name" value="KINESIN_MOTOR_2"/>
    <property type="match status" value="1"/>
</dbReference>
<reference evidence="10 11" key="1">
    <citation type="submission" date="2019-01" db="EMBL/GenBank/DDBJ databases">
        <title>Draft Genome and Complete Hox-Cluster Characterization of the Sterlet Sturgeon (Acipenser ruthenus).</title>
        <authorList>
            <person name="Wei Q."/>
        </authorList>
    </citation>
    <scope>NUCLEOTIDE SEQUENCE [LARGE SCALE GENOMIC DNA]</scope>
    <source>
        <strain evidence="10">WHYD16114868_AA</strain>
        <tissue evidence="10">Blood</tissue>
    </source>
</reference>
<feature type="compositionally biased region" description="Polar residues" evidence="8">
    <location>
        <begin position="42"/>
        <end position="60"/>
    </location>
</feature>
<dbReference type="InterPro" id="IPR027417">
    <property type="entry name" value="P-loop_NTPase"/>
</dbReference>
<dbReference type="InterPro" id="IPR001752">
    <property type="entry name" value="Kinesin_motor_dom"/>
</dbReference>
<evidence type="ECO:0000256" key="4">
    <source>
        <dbReference type="ARBA" id="ARBA00023212"/>
    </source>
</evidence>
<dbReference type="PRINTS" id="PR00380">
    <property type="entry name" value="KINESINHEAVY"/>
</dbReference>
<dbReference type="GO" id="GO:0005524">
    <property type="term" value="F:ATP binding"/>
    <property type="evidence" value="ECO:0007669"/>
    <property type="project" value="UniProtKB-UniRule"/>
</dbReference>
<keyword evidence="4" id="KW-0963">Cytoplasm</keyword>
<dbReference type="GO" id="GO:0007018">
    <property type="term" value="P:microtubule-based movement"/>
    <property type="evidence" value="ECO:0007669"/>
    <property type="project" value="InterPro"/>
</dbReference>
<comment type="caution">
    <text evidence="10">The sequence shown here is derived from an EMBL/GenBank/DDBJ whole genome shotgun (WGS) entry which is preliminary data.</text>
</comment>
<feature type="binding site" evidence="5">
    <location>
        <begin position="394"/>
        <end position="401"/>
    </location>
    <ligand>
        <name>ATP</name>
        <dbReference type="ChEBI" id="CHEBI:30616"/>
    </ligand>
</feature>
<dbReference type="PANTHER" id="PTHR47972:SF65">
    <property type="entry name" value="KINESIN-LIKE PROTEIN"/>
    <property type="match status" value="1"/>
</dbReference>
<feature type="compositionally biased region" description="Basic and acidic residues" evidence="8">
    <location>
        <begin position="21"/>
        <end position="30"/>
    </location>
</feature>
<organism evidence="10 11">
    <name type="scientific">Acipenser ruthenus</name>
    <name type="common">Sterlet sturgeon</name>
    <dbReference type="NCBI Taxonomy" id="7906"/>
    <lineage>
        <taxon>Eukaryota</taxon>
        <taxon>Metazoa</taxon>
        <taxon>Chordata</taxon>
        <taxon>Craniata</taxon>
        <taxon>Vertebrata</taxon>
        <taxon>Euteleostomi</taxon>
        <taxon>Actinopterygii</taxon>
        <taxon>Chondrostei</taxon>
        <taxon>Acipenseriformes</taxon>
        <taxon>Acipenseridae</taxon>
        <taxon>Acipenser</taxon>
    </lineage>
</organism>
<feature type="region of interest" description="Disordered" evidence="8">
    <location>
        <begin position="1"/>
        <end position="60"/>
    </location>
</feature>
<dbReference type="GO" id="GO:0008017">
    <property type="term" value="F:microtubule binding"/>
    <property type="evidence" value="ECO:0007669"/>
    <property type="project" value="InterPro"/>
</dbReference>
<evidence type="ECO:0000256" key="1">
    <source>
        <dbReference type="ARBA" id="ARBA00004245"/>
    </source>
</evidence>
<keyword evidence="7" id="KW-0175">Coiled coil</keyword>
<dbReference type="PROSITE" id="PS00411">
    <property type="entry name" value="KINESIN_MOTOR_1"/>
    <property type="match status" value="1"/>
</dbReference>
<keyword evidence="6" id="KW-0493">Microtubule</keyword>
<dbReference type="InterPro" id="IPR027640">
    <property type="entry name" value="Kinesin-like_fam"/>
</dbReference>
<dbReference type="GO" id="GO:0005874">
    <property type="term" value="C:microtubule"/>
    <property type="evidence" value="ECO:0007669"/>
    <property type="project" value="UniProtKB-KW"/>
</dbReference>
<evidence type="ECO:0000256" key="2">
    <source>
        <dbReference type="ARBA" id="ARBA00022741"/>
    </source>
</evidence>
<dbReference type="Proteomes" id="UP000289886">
    <property type="component" value="Unassembled WGS sequence"/>
</dbReference>
<dbReference type="SMART" id="SM00129">
    <property type="entry name" value="KISc"/>
    <property type="match status" value="1"/>
</dbReference>
<evidence type="ECO:0000313" key="11">
    <source>
        <dbReference type="Proteomes" id="UP000289886"/>
    </source>
</evidence>
<dbReference type="GO" id="GO:0003777">
    <property type="term" value="F:microtubule motor activity"/>
    <property type="evidence" value="ECO:0007669"/>
    <property type="project" value="InterPro"/>
</dbReference>
<evidence type="ECO:0000256" key="3">
    <source>
        <dbReference type="ARBA" id="ARBA00022840"/>
    </source>
</evidence>
<evidence type="ECO:0000256" key="6">
    <source>
        <dbReference type="RuleBase" id="RU000394"/>
    </source>
</evidence>
<keyword evidence="11" id="KW-1185">Reference proteome</keyword>
<evidence type="ECO:0000259" key="9">
    <source>
        <dbReference type="PROSITE" id="PS50067"/>
    </source>
</evidence>
<feature type="domain" description="Kinesin motor" evidence="9">
    <location>
        <begin position="320"/>
        <end position="570"/>
    </location>
</feature>
<keyword evidence="4" id="KW-0206">Cytoskeleton</keyword>
<evidence type="ECO:0000256" key="8">
    <source>
        <dbReference type="SAM" id="MobiDB-lite"/>
    </source>
</evidence>
<keyword evidence="5 6" id="KW-0505">Motor protein</keyword>
<evidence type="ECO:0000256" key="5">
    <source>
        <dbReference type="PROSITE-ProRule" id="PRU00283"/>
    </source>
</evidence>
<dbReference type="PANTHER" id="PTHR47972">
    <property type="entry name" value="KINESIN-LIKE PROTEIN KLP-3"/>
    <property type="match status" value="1"/>
</dbReference>
<dbReference type="InterPro" id="IPR036961">
    <property type="entry name" value="Kinesin_motor_dom_sf"/>
</dbReference>
<accession>A0A444TYV8</accession>
<name>A0A444TYV8_ACIRT</name>
<keyword evidence="2 5" id="KW-0547">Nucleotide-binding</keyword>